<dbReference type="AlphaFoldDB" id="A0AA35S6S3"/>
<feature type="region of interest" description="Disordered" evidence="1">
    <location>
        <begin position="48"/>
        <end position="147"/>
    </location>
</feature>
<proteinExistence type="predicted"/>
<accession>A0AA35S6S3</accession>
<keyword evidence="3" id="KW-1185">Reference proteome</keyword>
<name>A0AA35S6S3_GEOBA</name>
<gene>
    <name evidence="2" type="ORF">GBAR_LOCUS13586</name>
</gene>
<evidence type="ECO:0000313" key="3">
    <source>
        <dbReference type="Proteomes" id="UP001174909"/>
    </source>
</evidence>
<evidence type="ECO:0000313" key="2">
    <source>
        <dbReference type="EMBL" id="CAI8023222.1"/>
    </source>
</evidence>
<feature type="compositionally biased region" description="Basic residues" evidence="1">
    <location>
        <begin position="101"/>
        <end position="111"/>
    </location>
</feature>
<organism evidence="2 3">
    <name type="scientific">Geodia barretti</name>
    <name type="common">Barrett's horny sponge</name>
    <dbReference type="NCBI Taxonomy" id="519541"/>
    <lineage>
        <taxon>Eukaryota</taxon>
        <taxon>Metazoa</taxon>
        <taxon>Porifera</taxon>
        <taxon>Demospongiae</taxon>
        <taxon>Heteroscleromorpha</taxon>
        <taxon>Tetractinellida</taxon>
        <taxon>Astrophorina</taxon>
        <taxon>Geodiidae</taxon>
        <taxon>Geodia</taxon>
    </lineage>
</organism>
<evidence type="ECO:0000256" key="1">
    <source>
        <dbReference type="SAM" id="MobiDB-lite"/>
    </source>
</evidence>
<comment type="caution">
    <text evidence="2">The sequence shown here is derived from an EMBL/GenBank/DDBJ whole genome shotgun (WGS) entry which is preliminary data.</text>
</comment>
<dbReference type="EMBL" id="CASHTH010002001">
    <property type="protein sequence ID" value="CAI8023222.1"/>
    <property type="molecule type" value="Genomic_DNA"/>
</dbReference>
<sequence length="192" mass="22404">MLCVVARSYSSSPCHLALFMWAGLMGLERVSMRTLKRGPHVKFTRELRSRKKRQSLNHVHRDSNQVAARGRGPHSDSGDDGWRGVSWKAGRGGRQHERPATKHSGHRPRRPRNPERASLYPWEHDPFPHSAGHAQERSNVQAKAHGESRDGCWRRQICPSPSKSWHRGSRRVQRRVWWPCWRQRRLWRPSLA</sequence>
<reference evidence="2" key="1">
    <citation type="submission" date="2023-03" db="EMBL/GenBank/DDBJ databases">
        <authorList>
            <person name="Steffen K."/>
            <person name="Cardenas P."/>
        </authorList>
    </citation>
    <scope>NUCLEOTIDE SEQUENCE</scope>
</reference>
<dbReference type="Proteomes" id="UP001174909">
    <property type="component" value="Unassembled WGS sequence"/>
</dbReference>
<protein>
    <submittedName>
        <fullName evidence="2">Uncharacterized protein</fullName>
    </submittedName>
</protein>
<feature type="compositionally biased region" description="Basic and acidic residues" evidence="1">
    <location>
        <begin position="73"/>
        <end position="82"/>
    </location>
</feature>